<comment type="caution">
    <text evidence="2">The sequence shown here is derived from an EMBL/GenBank/DDBJ whole genome shotgun (WGS) entry which is preliminary data.</text>
</comment>
<feature type="compositionally biased region" description="Low complexity" evidence="1">
    <location>
        <begin position="76"/>
        <end position="101"/>
    </location>
</feature>
<feature type="region of interest" description="Disordered" evidence="1">
    <location>
        <begin position="306"/>
        <end position="451"/>
    </location>
</feature>
<reference evidence="2 3" key="1">
    <citation type="submission" date="2020-04" db="EMBL/GenBank/DDBJ databases">
        <authorList>
            <person name="Liu S."/>
        </authorList>
    </citation>
    <scope>NUCLEOTIDE SEQUENCE [LARGE SCALE GENOMIC DNA]</scope>
    <source>
        <strain evidence="2 3">CGMCC 1.15091</strain>
    </source>
</reference>
<accession>A0ABX1JR77</accession>
<feature type="compositionally biased region" description="Low complexity" evidence="1">
    <location>
        <begin position="14"/>
        <end position="34"/>
    </location>
</feature>
<dbReference type="EMBL" id="JAAZSR010000320">
    <property type="protein sequence ID" value="NKX51835.1"/>
    <property type="molecule type" value="Genomic_DNA"/>
</dbReference>
<dbReference type="Proteomes" id="UP000523795">
    <property type="component" value="Unassembled WGS sequence"/>
</dbReference>
<feature type="compositionally biased region" description="Low complexity" evidence="1">
    <location>
        <begin position="332"/>
        <end position="364"/>
    </location>
</feature>
<evidence type="ECO:0000256" key="1">
    <source>
        <dbReference type="SAM" id="MobiDB-lite"/>
    </source>
</evidence>
<evidence type="ECO:0008006" key="4">
    <source>
        <dbReference type="Google" id="ProtNLM"/>
    </source>
</evidence>
<feature type="region of interest" description="Disordered" evidence="1">
    <location>
        <begin position="182"/>
        <end position="247"/>
    </location>
</feature>
<feature type="compositionally biased region" description="Pro residues" evidence="1">
    <location>
        <begin position="365"/>
        <end position="379"/>
    </location>
</feature>
<protein>
    <recommendedName>
        <fullName evidence="4">DNA polymerase III subunit gamma and tau</fullName>
    </recommendedName>
</protein>
<feature type="compositionally biased region" description="Low complexity" evidence="1">
    <location>
        <begin position="208"/>
        <end position="247"/>
    </location>
</feature>
<proteinExistence type="predicted"/>
<evidence type="ECO:0000313" key="2">
    <source>
        <dbReference type="EMBL" id="NKX51835.1"/>
    </source>
</evidence>
<evidence type="ECO:0000313" key="3">
    <source>
        <dbReference type="Proteomes" id="UP000523795"/>
    </source>
</evidence>
<organism evidence="2 3">
    <name type="scientific">Arthrobacter deserti</name>
    <dbReference type="NCBI Taxonomy" id="1742687"/>
    <lineage>
        <taxon>Bacteria</taxon>
        <taxon>Bacillati</taxon>
        <taxon>Actinomycetota</taxon>
        <taxon>Actinomycetes</taxon>
        <taxon>Micrococcales</taxon>
        <taxon>Micrococcaceae</taxon>
        <taxon>Arthrobacter</taxon>
    </lineage>
</organism>
<feature type="region of interest" description="Disordered" evidence="1">
    <location>
        <begin position="1"/>
        <end position="101"/>
    </location>
</feature>
<feature type="compositionally biased region" description="Low complexity" evidence="1">
    <location>
        <begin position="42"/>
        <end position="64"/>
    </location>
</feature>
<name>A0ABX1JR77_9MICC</name>
<gene>
    <name evidence="2" type="ORF">HER39_14925</name>
</gene>
<sequence>MPPASPAPKEPEPARAGAPAAAEPAAGPQPAPAGDAERPVWGPAAQPAAGPARQPAEQRPAPEQQAPPPAAPQRPAPQQAPQAPAAQAPAPQQGAPAAPGQGEMIRRAWPETHEELSSIRRVTWMNVSANATPAGFDGAVLALGFKYQGSATNFERGDHAENLRRAIHKVLGVDCQIRTVDGSSAAAGESGPKAPTSRPEPARVPDRQPAAAPEARQAPAPEAPRAAAPVQAPPRAQAPAPAAAGAGAQAAAPAPGAAGVRQAEAPAAAGVRQAEASVPAAAVWAPAVSNTPQPVPAAWGPAVPEKPVFTHGTGPSAPAHVWGPAPETVTESAAPAAGPSAPAAAPSVPAAGPSAPAAVATAPAPAAPAPARAPQPPSPYEGIPYSDEEPTDEWETPPDPGRGRTVSRYQQLPSQAKAAEARQPAAPAVGDGPGRGLNLSYVEDIPSDDDESIEDSILVGRAAIERILGGRLIEERSLDAP</sequence>
<feature type="compositionally biased region" description="Acidic residues" evidence="1">
    <location>
        <begin position="386"/>
        <end position="396"/>
    </location>
</feature>
<keyword evidence="3" id="KW-1185">Reference proteome</keyword>
<feature type="compositionally biased region" description="Pro residues" evidence="1">
    <location>
        <begin position="65"/>
        <end position="75"/>
    </location>
</feature>
<feature type="compositionally biased region" description="Low complexity" evidence="1">
    <location>
        <begin position="415"/>
        <end position="428"/>
    </location>
</feature>